<gene>
    <name evidence="2" type="ORF">Tci_879962</name>
</gene>
<feature type="non-terminal residue" evidence="2">
    <location>
        <position position="1"/>
    </location>
</feature>
<protein>
    <submittedName>
        <fullName evidence="2">Uncharacterized protein</fullName>
    </submittedName>
</protein>
<evidence type="ECO:0000313" key="2">
    <source>
        <dbReference type="EMBL" id="GFD07993.1"/>
    </source>
</evidence>
<proteinExistence type="predicted"/>
<reference evidence="2" key="1">
    <citation type="journal article" date="2019" name="Sci. Rep.">
        <title>Draft genome of Tanacetum cinerariifolium, the natural source of mosquito coil.</title>
        <authorList>
            <person name="Yamashiro T."/>
            <person name="Shiraishi A."/>
            <person name="Satake H."/>
            <person name="Nakayama K."/>
        </authorList>
    </citation>
    <scope>NUCLEOTIDE SEQUENCE</scope>
</reference>
<organism evidence="2">
    <name type="scientific">Tanacetum cinerariifolium</name>
    <name type="common">Dalmatian daisy</name>
    <name type="synonym">Chrysanthemum cinerariifolium</name>
    <dbReference type="NCBI Taxonomy" id="118510"/>
    <lineage>
        <taxon>Eukaryota</taxon>
        <taxon>Viridiplantae</taxon>
        <taxon>Streptophyta</taxon>
        <taxon>Embryophyta</taxon>
        <taxon>Tracheophyta</taxon>
        <taxon>Spermatophyta</taxon>
        <taxon>Magnoliopsida</taxon>
        <taxon>eudicotyledons</taxon>
        <taxon>Gunneridae</taxon>
        <taxon>Pentapetalae</taxon>
        <taxon>asterids</taxon>
        <taxon>campanulids</taxon>
        <taxon>Asterales</taxon>
        <taxon>Asteraceae</taxon>
        <taxon>Asteroideae</taxon>
        <taxon>Anthemideae</taxon>
        <taxon>Anthemidinae</taxon>
        <taxon>Tanacetum</taxon>
    </lineage>
</organism>
<dbReference type="EMBL" id="BKCJ011235232">
    <property type="protein sequence ID" value="GFD07993.1"/>
    <property type="molecule type" value="Genomic_DNA"/>
</dbReference>
<accession>A0A699TED6</accession>
<feature type="non-terminal residue" evidence="2">
    <location>
        <position position="125"/>
    </location>
</feature>
<evidence type="ECO:0000256" key="1">
    <source>
        <dbReference type="SAM" id="MobiDB-lite"/>
    </source>
</evidence>
<feature type="region of interest" description="Disordered" evidence="1">
    <location>
        <begin position="14"/>
        <end position="36"/>
    </location>
</feature>
<sequence>EFLGREPAGARLGHLARVPDGQKAPRRQGRPRLPGARVPQAGAQLHVVRSIVGLIPLFAVEIIDDELLDAMPLFARRAWWLVTNRPHLAPLVSRWQEPGKGARHLLSLLRRSRLKALLRRMLDES</sequence>
<comment type="caution">
    <text evidence="2">The sequence shown here is derived from an EMBL/GenBank/DDBJ whole genome shotgun (WGS) entry which is preliminary data.</text>
</comment>
<dbReference type="AlphaFoldDB" id="A0A699TED6"/>
<name>A0A699TED6_TANCI</name>